<evidence type="ECO:0000313" key="4">
    <source>
        <dbReference type="Proteomes" id="UP000708208"/>
    </source>
</evidence>
<accession>A0A8J2PI48</accession>
<dbReference type="Proteomes" id="UP000708208">
    <property type="component" value="Unassembled WGS sequence"/>
</dbReference>
<proteinExistence type="predicted"/>
<dbReference type="OrthoDB" id="6754017at2759"/>
<evidence type="ECO:0000256" key="1">
    <source>
        <dbReference type="SAM" id="MobiDB-lite"/>
    </source>
</evidence>
<comment type="caution">
    <text evidence="3">The sequence shown here is derived from an EMBL/GenBank/DDBJ whole genome shotgun (WGS) entry which is preliminary data.</text>
</comment>
<dbReference type="EMBL" id="CAJVCH010365493">
    <property type="protein sequence ID" value="CAG7816265.1"/>
    <property type="molecule type" value="Genomic_DNA"/>
</dbReference>
<name>A0A8J2PI48_9HEXA</name>
<gene>
    <name evidence="3" type="ORF">AFUS01_LOCUS26892</name>
</gene>
<evidence type="ECO:0000313" key="3">
    <source>
        <dbReference type="EMBL" id="CAG7816265.1"/>
    </source>
</evidence>
<dbReference type="PANTHER" id="PTHR33053">
    <property type="entry name" value="PROTEIN, PUTATIVE-RELATED"/>
    <property type="match status" value="1"/>
</dbReference>
<reference evidence="3" key="1">
    <citation type="submission" date="2021-06" db="EMBL/GenBank/DDBJ databases">
        <authorList>
            <person name="Hodson N. C."/>
            <person name="Mongue J. A."/>
            <person name="Jaron S. K."/>
        </authorList>
    </citation>
    <scope>NUCLEOTIDE SEQUENCE</scope>
</reference>
<dbReference type="Pfam" id="PF16064">
    <property type="entry name" value="DUF4806"/>
    <property type="match status" value="1"/>
</dbReference>
<dbReference type="AlphaFoldDB" id="A0A8J2PI48"/>
<keyword evidence="4" id="KW-1185">Reference proteome</keyword>
<evidence type="ECO:0000259" key="2">
    <source>
        <dbReference type="Pfam" id="PF16064"/>
    </source>
</evidence>
<protein>
    <recommendedName>
        <fullName evidence="2">DUF4806 domain-containing protein</fullName>
    </recommendedName>
</protein>
<sequence>MIAAYVGMSKPSNIEEYLSPFIIELKTISTEGSLFRGSLGKVNVQKCIFIADAPARAFLKFTVGHTGYYGCEHCVTRGKWNNEVTFPDFHANLRTDESCSSHSQEEHHQSFAVDKKTPLEQINVGLLSQVPIDPMHLVYIDDLAEIRSTRDNFLDTSDIDASFQKNPSRRRSTTAASRQESSDSDSGHNTVPSNVLPEAPEVPFNIPENIPDESTRGRPFLDVNIPLLMVDGVEPITDRSNEQTGMCMQMNKIEELVRKVDEVSRDSKCLNMAGMTSVPTPEGCPKLPVTTFEELQACNSYVLHDENHLQFFMNFVSTVGGVSIKEATERVLSKILTNEVAAGFNWCGTIKTNVKPKNPLKDFEGLLNLLFGSVRKIISTASDKDIETFAKYWLRHAKGRCSGKSPKPISEAALSEGD</sequence>
<feature type="region of interest" description="Disordered" evidence="1">
    <location>
        <begin position="158"/>
        <end position="202"/>
    </location>
</feature>
<feature type="domain" description="DUF4806" evidence="2">
    <location>
        <begin position="287"/>
        <end position="371"/>
    </location>
</feature>
<dbReference type="InterPro" id="IPR032071">
    <property type="entry name" value="DUF4806"/>
</dbReference>
<organism evidence="3 4">
    <name type="scientific">Allacma fusca</name>
    <dbReference type="NCBI Taxonomy" id="39272"/>
    <lineage>
        <taxon>Eukaryota</taxon>
        <taxon>Metazoa</taxon>
        <taxon>Ecdysozoa</taxon>
        <taxon>Arthropoda</taxon>
        <taxon>Hexapoda</taxon>
        <taxon>Collembola</taxon>
        <taxon>Symphypleona</taxon>
        <taxon>Sminthuridae</taxon>
        <taxon>Allacma</taxon>
    </lineage>
</organism>